<feature type="binding site" evidence="8">
    <location>
        <position position="419"/>
    </location>
    <ligand>
        <name>ATP</name>
        <dbReference type="ChEBI" id="CHEBI:30616"/>
    </ligand>
</feature>
<dbReference type="GO" id="GO:0004674">
    <property type="term" value="F:protein serine/threonine kinase activity"/>
    <property type="evidence" value="ECO:0007669"/>
    <property type="project" value="UniProtKB-KW"/>
</dbReference>
<keyword evidence="2" id="KW-0808">Transferase</keyword>
<evidence type="ECO:0000256" key="3">
    <source>
        <dbReference type="ARBA" id="ARBA00022741"/>
    </source>
</evidence>
<keyword evidence="1" id="KW-0723">Serine/threonine-protein kinase</keyword>
<dbReference type="PROSITE" id="PS00107">
    <property type="entry name" value="PROTEIN_KINASE_ATP"/>
    <property type="match status" value="1"/>
</dbReference>
<evidence type="ECO:0000256" key="4">
    <source>
        <dbReference type="ARBA" id="ARBA00022777"/>
    </source>
</evidence>
<dbReference type="Proteomes" id="UP000530660">
    <property type="component" value="Unassembled WGS sequence"/>
</dbReference>
<evidence type="ECO:0000256" key="1">
    <source>
        <dbReference type="ARBA" id="ARBA00022527"/>
    </source>
</evidence>
<evidence type="ECO:0000256" key="2">
    <source>
        <dbReference type="ARBA" id="ARBA00022679"/>
    </source>
</evidence>
<gene>
    <name evidence="11" type="ORF">F1559_000404</name>
</gene>
<dbReference type="PROSITE" id="PS50011">
    <property type="entry name" value="PROTEIN_KINASE_DOM"/>
    <property type="match status" value="1"/>
</dbReference>
<keyword evidence="4" id="KW-0418">Kinase</keyword>
<dbReference type="SMART" id="SM00220">
    <property type="entry name" value="S_TKc"/>
    <property type="match status" value="1"/>
</dbReference>
<evidence type="ECO:0000313" key="12">
    <source>
        <dbReference type="Proteomes" id="UP000530660"/>
    </source>
</evidence>
<comment type="catalytic activity">
    <reaction evidence="6">
        <text>L-threonyl-[protein] + ATP = O-phospho-L-threonyl-[protein] + ADP + H(+)</text>
        <dbReference type="Rhea" id="RHEA:46608"/>
        <dbReference type="Rhea" id="RHEA-COMP:11060"/>
        <dbReference type="Rhea" id="RHEA-COMP:11605"/>
        <dbReference type="ChEBI" id="CHEBI:15378"/>
        <dbReference type="ChEBI" id="CHEBI:30013"/>
        <dbReference type="ChEBI" id="CHEBI:30616"/>
        <dbReference type="ChEBI" id="CHEBI:61977"/>
        <dbReference type="ChEBI" id="CHEBI:456216"/>
        <dbReference type="EC" id="2.7.11.1"/>
    </reaction>
</comment>
<dbReference type="Gene3D" id="1.10.510.10">
    <property type="entry name" value="Transferase(Phosphotransferase) domain 1"/>
    <property type="match status" value="1"/>
</dbReference>
<dbReference type="Gene3D" id="3.30.200.20">
    <property type="entry name" value="Phosphorylase Kinase, domain 1"/>
    <property type="match status" value="1"/>
</dbReference>
<proteinExistence type="predicted"/>
<organism evidence="11 12">
    <name type="scientific">Cyanidiococcus yangmingshanensis</name>
    <dbReference type="NCBI Taxonomy" id="2690220"/>
    <lineage>
        <taxon>Eukaryota</taxon>
        <taxon>Rhodophyta</taxon>
        <taxon>Bangiophyceae</taxon>
        <taxon>Cyanidiales</taxon>
        <taxon>Cyanidiaceae</taxon>
        <taxon>Cyanidiococcus</taxon>
    </lineage>
</organism>
<dbReference type="InterPro" id="IPR011009">
    <property type="entry name" value="Kinase-like_dom_sf"/>
</dbReference>
<comment type="caution">
    <text evidence="11">The sequence shown here is derived from an EMBL/GenBank/DDBJ whole genome shotgun (WGS) entry which is preliminary data.</text>
</comment>
<evidence type="ECO:0000313" key="11">
    <source>
        <dbReference type="EMBL" id="KAF6001173.1"/>
    </source>
</evidence>
<dbReference type="SUPFAM" id="SSF56112">
    <property type="entry name" value="Protein kinase-like (PK-like)"/>
    <property type="match status" value="1"/>
</dbReference>
<sequence>MPLPASNGSVAAPSAITEGDARPVNELIATLDRMVVAGPHSKAIFGSEDGAATSKIAPGGGVATADQTAAAAAAAEAEARPNLVSDGAVMASSEERKTSYIGDPVANSENRVAEPASAMNREPLVLESARTAGDEAEVRSAYFMDEWYSALLHSRRLVALVSDSFFRSPQCGTLFSLAVCQACEFGPETFCMIYWRSADLPALAQCIPDRCVLDCREQNREALPRAVGDLAALHRRLERVENLRHEQHEGGLARQLWQQNRDVNTSALSRNRGPPESRRASFNETNSSDASGVSSASQPNADPWRFCSRGVGFQSRTLDQGQNPSRFVAAAKGALGTEPGTAALQRSLSTVHEAVTVDAVEIRATEMEYYGNAPLLFDSEWRAKWDIPYDELQLGSKLGSGAFGEVFMAEWRGLVVAVKQLTRDDDGFSLETVEDFQKEMVLLSRLRHPNIVPFCGTVTRPPHLCIVLGFVSGGSLYRLIHSRRSEDGPAFTLAEIAFLSLGIAQGMLYLHSQRPPVIHRDLKSPNVLIDGETGMPIVTDFGLSRSRVNTMLMTGAAGTPEWMAPEVMRHEAVDEKSDVWSYGVIVWELITGEKPWSNEHPIQVIYRVAQRGDRLYPPRETDEGLKSLLDGCFRRRSQQRPDFEDIVVFWEEFQRALGRRERNENTPTPRLQAVMDRRRSQLRRQRGGSSKPPSGTELDKKFPADDDDAAKREELRAALVEEI</sequence>
<dbReference type="InterPro" id="IPR017441">
    <property type="entry name" value="Protein_kinase_ATP_BS"/>
</dbReference>
<dbReference type="PROSITE" id="PS00108">
    <property type="entry name" value="PROTEIN_KINASE_ST"/>
    <property type="match status" value="1"/>
</dbReference>
<dbReference type="EMBL" id="VWRR01000015">
    <property type="protein sequence ID" value="KAF6001173.1"/>
    <property type="molecule type" value="Genomic_DNA"/>
</dbReference>
<feature type="domain" description="Protein kinase" evidence="10">
    <location>
        <begin position="392"/>
        <end position="654"/>
    </location>
</feature>
<evidence type="ECO:0000256" key="5">
    <source>
        <dbReference type="ARBA" id="ARBA00022840"/>
    </source>
</evidence>
<dbReference type="AlphaFoldDB" id="A0A7J7IDK0"/>
<name>A0A7J7IDK0_9RHOD</name>
<keyword evidence="12" id="KW-1185">Reference proteome</keyword>
<keyword evidence="3 8" id="KW-0547">Nucleotide-binding</keyword>
<dbReference type="InterPro" id="IPR000719">
    <property type="entry name" value="Prot_kinase_dom"/>
</dbReference>
<evidence type="ECO:0000259" key="10">
    <source>
        <dbReference type="PROSITE" id="PS50011"/>
    </source>
</evidence>
<evidence type="ECO:0000256" key="8">
    <source>
        <dbReference type="PROSITE-ProRule" id="PRU10141"/>
    </source>
</evidence>
<dbReference type="PRINTS" id="PR00109">
    <property type="entry name" value="TYRKINASE"/>
</dbReference>
<dbReference type="PANTHER" id="PTHR44329">
    <property type="entry name" value="SERINE/THREONINE-PROTEIN KINASE TNNI3K-RELATED"/>
    <property type="match status" value="1"/>
</dbReference>
<dbReference type="OrthoDB" id="339325at2759"/>
<dbReference type="InterPro" id="IPR008271">
    <property type="entry name" value="Ser/Thr_kinase_AS"/>
</dbReference>
<feature type="region of interest" description="Disordered" evidence="9">
    <location>
        <begin position="660"/>
        <end position="709"/>
    </location>
</feature>
<feature type="region of interest" description="Disordered" evidence="9">
    <location>
        <begin position="265"/>
        <end position="301"/>
    </location>
</feature>
<dbReference type="InterPro" id="IPR001245">
    <property type="entry name" value="Ser-Thr/Tyr_kinase_cat_dom"/>
</dbReference>
<evidence type="ECO:0000256" key="9">
    <source>
        <dbReference type="SAM" id="MobiDB-lite"/>
    </source>
</evidence>
<dbReference type="Pfam" id="PF07714">
    <property type="entry name" value="PK_Tyr_Ser-Thr"/>
    <property type="match status" value="1"/>
</dbReference>
<protein>
    <recommendedName>
        <fullName evidence="10">Protein kinase domain-containing protein</fullName>
    </recommendedName>
</protein>
<accession>A0A7J7IDK0</accession>
<evidence type="ECO:0000256" key="7">
    <source>
        <dbReference type="ARBA" id="ARBA00048679"/>
    </source>
</evidence>
<evidence type="ECO:0000256" key="6">
    <source>
        <dbReference type="ARBA" id="ARBA00047899"/>
    </source>
</evidence>
<feature type="compositionally biased region" description="Low complexity" evidence="9">
    <location>
        <begin position="287"/>
        <end position="297"/>
    </location>
</feature>
<dbReference type="InterPro" id="IPR051681">
    <property type="entry name" value="Ser/Thr_Kinases-Pseudokinases"/>
</dbReference>
<dbReference type="CDD" id="cd13999">
    <property type="entry name" value="STKc_MAP3K-like"/>
    <property type="match status" value="1"/>
</dbReference>
<feature type="compositionally biased region" description="Basic and acidic residues" evidence="9">
    <location>
        <begin position="697"/>
        <end position="709"/>
    </location>
</feature>
<dbReference type="GO" id="GO:0005524">
    <property type="term" value="F:ATP binding"/>
    <property type="evidence" value="ECO:0007669"/>
    <property type="project" value="UniProtKB-UniRule"/>
</dbReference>
<reference evidence="11 12" key="1">
    <citation type="journal article" date="2020" name="J. Phycol.">
        <title>Comparative genome analysis reveals Cyanidiococcus gen. nov., a new extremophilic red algal genus sister to Cyanidioschyzon (Cyanidioschyzonaceae, Rhodophyta).</title>
        <authorList>
            <person name="Liu S.-L."/>
            <person name="Chiang Y.-R."/>
            <person name="Yoon H.S."/>
            <person name="Fu H.-Y."/>
        </authorList>
    </citation>
    <scope>NUCLEOTIDE SEQUENCE [LARGE SCALE GENOMIC DNA]</scope>
    <source>
        <strain evidence="11 12">THAL066</strain>
    </source>
</reference>
<dbReference type="FunFam" id="3.30.200.20:FF:000034">
    <property type="entry name" value="Kinase suppressor of Ras 1"/>
    <property type="match status" value="1"/>
</dbReference>
<comment type="catalytic activity">
    <reaction evidence="7">
        <text>L-seryl-[protein] + ATP = O-phospho-L-seryl-[protein] + ADP + H(+)</text>
        <dbReference type="Rhea" id="RHEA:17989"/>
        <dbReference type="Rhea" id="RHEA-COMP:9863"/>
        <dbReference type="Rhea" id="RHEA-COMP:11604"/>
        <dbReference type="ChEBI" id="CHEBI:15378"/>
        <dbReference type="ChEBI" id="CHEBI:29999"/>
        <dbReference type="ChEBI" id="CHEBI:30616"/>
        <dbReference type="ChEBI" id="CHEBI:83421"/>
        <dbReference type="ChEBI" id="CHEBI:456216"/>
        <dbReference type="EC" id="2.7.11.1"/>
    </reaction>
</comment>
<keyword evidence="5 8" id="KW-0067">ATP-binding</keyword>
<dbReference type="PANTHER" id="PTHR44329:SF298">
    <property type="entry name" value="MIXED LINEAGE KINASE DOMAIN-LIKE PROTEIN"/>
    <property type="match status" value="1"/>
</dbReference>